<sequence>MIEEKLDILKESKVISEEAFHYSHKVLNRLMQKGVIQDTDEVDALITHLAMATTRQGSDEVVDSVDESVLKEIKESDYYDEAVNIWNELKEIAPTDFATNEDGYFHLHLVTLLQTD</sequence>
<name>A0ABN0X7P3_9LACT</name>
<dbReference type="InterPro" id="IPR036634">
    <property type="entry name" value="PRD_sf"/>
</dbReference>
<dbReference type="Gene3D" id="1.10.1790.10">
    <property type="entry name" value="PRD domain"/>
    <property type="match status" value="1"/>
</dbReference>
<evidence type="ECO:0000313" key="3">
    <source>
        <dbReference type="Proteomes" id="UP001501166"/>
    </source>
</evidence>
<organism evidence="2 3">
    <name type="scientific">Alkalibacterium iburiense</name>
    <dbReference type="NCBI Taxonomy" id="290589"/>
    <lineage>
        <taxon>Bacteria</taxon>
        <taxon>Bacillati</taxon>
        <taxon>Bacillota</taxon>
        <taxon>Bacilli</taxon>
        <taxon>Lactobacillales</taxon>
        <taxon>Carnobacteriaceae</taxon>
        <taxon>Alkalibacterium</taxon>
    </lineage>
</organism>
<dbReference type="Pfam" id="PF00874">
    <property type="entry name" value="PRD"/>
    <property type="match status" value="1"/>
</dbReference>
<feature type="domain" description="PRD" evidence="1">
    <location>
        <begin position="7"/>
        <end position="116"/>
    </location>
</feature>
<reference evidence="2 3" key="1">
    <citation type="journal article" date="2019" name="Int. J. Syst. Evol. Microbiol.">
        <title>The Global Catalogue of Microorganisms (GCM) 10K type strain sequencing project: providing services to taxonomists for standard genome sequencing and annotation.</title>
        <authorList>
            <consortium name="The Broad Institute Genomics Platform"/>
            <consortium name="The Broad Institute Genome Sequencing Center for Infectious Disease"/>
            <person name="Wu L."/>
            <person name="Ma J."/>
        </authorList>
    </citation>
    <scope>NUCLEOTIDE SEQUENCE [LARGE SCALE GENOMIC DNA]</scope>
    <source>
        <strain evidence="2 3">JCM 12662</strain>
    </source>
</reference>
<evidence type="ECO:0000259" key="1">
    <source>
        <dbReference type="PROSITE" id="PS51372"/>
    </source>
</evidence>
<proteinExistence type="predicted"/>
<dbReference type="InterPro" id="IPR011608">
    <property type="entry name" value="PRD"/>
</dbReference>
<dbReference type="SUPFAM" id="SSF63520">
    <property type="entry name" value="PTS-regulatory domain, PRD"/>
    <property type="match status" value="1"/>
</dbReference>
<dbReference type="Proteomes" id="UP001501166">
    <property type="component" value="Unassembled WGS sequence"/>
</dbReference>
<gene>
    <name evidence="2" type="ORF">GCM10008932_07520</name>
</gene>
<protein>
    <recommendedName>
        <fullName evidence="1">PRD domain-containing protein</fullName>
    </recommendedName>
</protein>
<dbReference type="EMBL" id="BAAACW010000045">
    <property type="protein sequence ID" value="GAA0357131.1"/>
    <property type="molecule type" value="Genomic_DNA"/>
</dbReference>
<comment type="caution">
    <text evidence="2">The sequence shown here is derived from an EMBL/GenBank/DDBJ whole genome shotgun (WGS) entry which is preliminary data.</text>
</comment>
<dbReference type="RefSeq" id="WP_343754162.1">
    <property type="nucleotide sequence ID" value="NZ_BAAACW010000045.1"/>
</dbReference>
<accession>A0ABN0X7P3</accession>
<dbReference type="PROSITE" id="PS51372">
    <property type="entry name" value="PRD_2"/>
    <property type="match status" value="1"/>
</dbReference>
<keyword evidence="3" id="KW-1185">Reference proteome</keyword>
<evidence type="ECO:0000313" key="2">
    <source>
        <dbReference type="EMBL" id="GAA0357131.1"/>
    </source>
</evidence>